<evidence type="ECO:0000313" key="3">
    <source>
        <dbReference type="Proteomes" id="UP000011744"/>
    </source>
</evidence>
<accession>M2Z1A9</accession>
<organism evidence="2 3">
    <name type="scientific">Paramagnetospirillum caucaseum</name>
    <dbReference type="NCBI Taxonomy" id="1244869"/>
    <lineage>
        <taxon>Bacteria</taxon>
        <taxon>Pseudomonadati</taxon>
        <taxon>Pseudomonadota</taxon>
        <taxon>Alphaproteobacteria</taxon>
        <taxon>Rhodospirillales</taxon>
        <taxon>Magnetospirillaceae</taxon>
        <taxon>Paramagnetospirillum</taxon>
    </lineage>
</organism>
<dbReference type="RefSeq" id="WP_008621355.1">
    <property type="nucleotide sequence ID" value="NZ_AONQ01000086.1"/>
</dbReference>
<sequence length="91" mass="10421">MKSIVELKGELQKAEQRKRRADVKLAQLKRAKSKTERQKRAEMLHSLGGMVLKRCGEDGKLLKYVRKLVERDAGVHLDAFEGTPLHPSNRE</sequence>
<comment type="caution">
    <text evidence="2">The sequence shown here is derived from an EMBL/GenBank/DDBJ whole genome shotgun (WGS) entry which is preliminary data.</text>
</comment>
<reference evidence="2 3" key="1">
    <citation type="journal article" date="2014" name="Genome Announc.">
        <title>Draft Genome Sequence of Magnetospirillum sp. Strain SO-1, a Freshwater Magnetotactic Bacterium Isolated from the Ol'khovka River, Russia.</title>
        <authorList>
            <person name="Grouzdev D.S."/>
            <person name="Dziuba M.V."/>
            <person name="Sukhacheva M.S."/>
            <person name="Mardanov A.V."/>
            <person name="Beletskiy A.V."/>
            <person name="Kuznetsov B.B."/>
            <person name="Skryabin K.G."/>
        </authorList>
    </citation>
    <scope>NUCLEOTIDE SEQUENCE [LARGE SCALE GENOMIC DNA]</scope>
    <source>
        <strain evidence="2 3">SO-1</strain>
    </source>
</reference>
<keyword evidence="1" id="KW-0175">Coiled coil</keyword>
<keyword evidence="3" id="KW-1185">Reference proteome</keyword>
<feature type="coiled-coil region" evidence="1">
    <location>
        <begin position="4"/>
        <end position="38"/>
    </location>
</feature>
<dbReference type="AlphaFoldDB" id="M2Z1A9"/>
<dbReference type="EMBL" id="AONQ01000086">
    <property type="protein sequence ID" value="EME68050.1"/>
    <property type="molecule type" value="Genomic_DNA"/>
</dbReference>
<gene>
    <name evidence="2" type="ORF">H261_20442</name>
</gene>
<dbReference type="PATRIC" id="fig|1244869.3.peg.4061"/>
<protein>
    <submittedName>
        <fullName evidence="2">Uncharacterized protein</fullName>
    </submittedName>
</protein>
<evidence type="ECO:0000256" key="1">
    <source>
        <dbReference type="SAM" id="Coils"/>
    </source>
</evidence>
<name>M2Z1A9_9PROT</name>
<proteinExistence type="predicted"/>
<dbReference type="Proteomes" id="UP000011744">
    <property type="component" value="Unassembled WGS sequence"/>
</dbReference>
<evidence type="ECO:0000313" key="2">
    <source>
        <dbReference type="EMBL" id="EME68050.1"/>
    </source>
</evidence>